<keyword evidence="4" id="KW-0378">Hydrolase</keyword>
<dbReference type="SUPFAM" id="SSF53187">
    <property type="entry name" value="Zn-dependent exopeptidases"/>
    <property type="match status" value="1"/>
</dbReference>
<evidence type="ECO:0000256" key="1">
    <source>
        <dbReference type="ARBA" id="ARBA00006247"/>
    </source>
</evidence>
<dbReference type="Proteomes" id="UP001231587">
    <property type="component" value="Unassembled WGS sequence"/>
</dbReference>
<protein>
    <submittedName>
        <fullName evidence="7">Acetylornithine deacetylase/succinyl-diaminopimelate desuccinylase-like protein</fullName>
    </submittedName>
</protein>
<dbReference type="InterPro" id="IPR036264">
    <property type="entry name" value="Bact_exopeptidase_dim_dom"/>
</dbReference>
<dbReference type="RefSeq" id="WP_057781135.1">
    <property type="nucleotide sequence ID" value="NZ_JAGGJQ010000001.1"/>
</dbReference>
<gene>
    <name evidence="7" type="ORF">J2Z56_000095</name>
    <name evidence="8" type="ORF">J2Z57_000761</name>
</gene>
<reference evidence="7" key="1">
    <citation type="submission" date="2021-03" db="EMBL/GenBank/DDBJ databases">
        <title>Genomic Encyclopedia of Type Strains, Phase IV (KMG-IV): sequencing the most valuable type-strain genomes for metagenomic binning, comparative biology and taxonomic classification.</title>
        <authorList>
            <person name="Goeker M."/>
        </authorList>
    </citation>
    <scope>NUCLEOTIDE SEQUENCE</scope>
    <source>
        <strain evidence="7">DSM 15523</strain>
        <strain evidence="8 10">DSM 16476</strain>
    </source>
</reference>
<accession>A0A9X0YJE9</accession>
<keyword evidence="5" id="KW-0862">Zinc</keyword>
<comment type="caution">
    <text evidence="7">The sequence shown here is derived from an EMBL/GenBank/DDBJ whole genome shotgun (WGS) entry which is preliminary data.</text>
</comment>
<evidence type="ECO:0000313" key="7">
    <source>
        <dbReference type="EMBL" id="MBP1838199.1"/>
    </source>
</evidence>
<dbReference type="Gene3D" id="1.10.150.900">
    <property type="match status" value="1"/>
</dbReference>
<dbReference type="Pfam" id="PF07687">
    <property type="entry name" value="M20_dimer"/>
    <property type="match status" value="1"/>
</dbReference>
<dbReference type="InterPro" id="IPR011650">
    <property type="entry name" value="Peptidase_M20_dimer"/>
</dbReference>
<dbReference type="Pfam" id="PF01546">
    <property type="entry name" value="Peptidase_M20"/>
    <property type="match status" value="1"/>
</dbReference>
<keyword evidence="10" id="KW-1185">Reference proteome</keyword>
<dbReference type="InterPro" id="IPR002933">
    <property type="entry name" value="Peptidase_M20"/>
</dbReference>
<evidence type="ECO:0000259" key="6">
    <source>
        <dbReference type="Pfam" id="PF07687"/>
    </source>
</evidence>
<comment type="similarity">
    <text evidence="1">Belongs to the peptidase M20A family.</text>
</comment>
<organism evidence="7 9">
    <name type="scientific">Formosa algae</name>
    <dbReference type="NCBI Taxonomy" id="225843"/>
    <lineage>
        <taxon>Bacteria</taxon>
        <taxon>Pseudomonadati</taxon>
        <taxon>Bacteroidota</taxon>
        <taxon>Flavobacteriia</taxon>
        <taxon>Flavobacteriales</taxon>
        <taxon>Flavobacteriaceae</taxon>
        <taxon>Formosa</taxon>
    </lineage>
</organism>
<evidence type="ECO:0000256" key="4">
    <source>
        <dbReference type="ARBA" id="ARBA00022801"/>
    </source>
</evidence>
<dbReference type="GO" id="GO:0046872">
    <property type="term" value="F:metal ion binding"/>
    <property type="evidence" value="ECO:0007669"/>
    <property type="project" value="UniProtKB-KW"/>
</dbReference>
<keyword evidence="3" id="KW-0479">Metal-binding</keyword>
<dbReference type="Gene3D" id="3.40.630.10">
    <property type="entry name" value="Zn peptidases"/>
    <property type="match status" value="1"/>
</dbReference>
<dbReference type="EMBL" id="JAGGJQ010000001">
    <property type="protein sequence ID" value="MBP1838199.1"/>
    <property type="molecule type" value="Genomic_DNA"/>
</dbReference>
<sequence>MSKELRYLLFFLCITFQTQSQNPSSKTIIQDHGKSLNIEQALSKYLQFESISGDEIEAGEWFKSICIENGLHVEQMGDTNGNYNFTASVYPLSSNLPNIILLNHIDVVPTGDLTKWEHPPFSGDITDTEIWGRGAFDNKGNGIMHLFSLIEILNKYGKDKMPYNVSLLAVSCEEKECDGGGAEYVLEHYLDTLNPIVVLGEGPPGFNGILKSDPDQILFGISVTNKRPLWLELSLKVKTSAHGSITPINYANKGMIKALDNLIEKKQKTVYNETNINILKQLGRLEKGMGSLVLKHPRLFKVLLAPVLRNKPELFSLFSNSITLTSVDSHNNVINVIPDEVTALLDCRLLPHQTNDEFVASVKKQLKNKRIKIKVIKESPIVPPSDDQSKFFVNINNAIKKNYPEANTLSASVPNYNDASLFREKGISSYCFTPIALERHYLEYIHNVNERIPRGTLTKGKQTFIDFIESCFVQ</sequence>
<dbReference type="InterPro" id="IPR047177">
    <property type="entry name" value="Pept_M20A"/>
</dbReference>
<dbReference type="OrthoDB" id="9792335at2"/>
<evidence type="ECO:0000256" key="3">
    <source>
        <dbReference type="ARBA" id="ARBA00022723"/>
    </source>
</evidence>
<dbReference type="PANTHER" id="PTHR45962">
    <property type="entry name" value="N-FATTY-ACYL-AMINO ACID SYNTHASE/HYDROLASE PM20D1"/>
    <property type="match status" value="1"/>
</dbReference>
<dbReference type="SUPFAM" id="SSF55031">
    <property type="entry name" value="Bacterial exopeptidase dimerisation domain"/>
    <property type="match status" value="1"/>
</dbReference>
<evidence type="ECO:0000313" key="8">
    <source>
        <dbReference type="EMBL" id="MDQ0334334.1"/>
    </source>
</evidence>
<evidence type="ECO:0000256" key="5">
    <source>
        <dbReference type="ARBA" id="ARBA00022833"/>
    </source>
</evidence>
<keyword evidence="2" id="KW-0645">Protease</keyword>
<name>A0A9X0YJE9_9FLAO</name>
<evidence type="ECO:0000313" key="10">
    <source>
        <dbReference type="Proteomes" id="UP001231587"/>
    </source>
</evidence>
<dbReference type="AlphaFoldDB" id="A0A9X0YJE9"/>
<dbReference type="Gene3D" id="3.30.70.360">
    <property type="match status" value="1"/>
</dbReference>
<proteinExistence type="inferred from homology"/>
<dbReference type="GO" id="GO:0006508">
    <property type="term" value="P:proteolysis"/>
    <property type="evidence" value="ECO:0007669"/>
    <property type="project" value="UniProtKB-KW"/>
</dbReference>
<evidence type="ECO:0000313" key="9">
    <source>
        <dbReference type="Proteomes" id="UP001138672"/>
    </source>
</evidence>
<dbReference type="EMBL" id="JAUSUU010000002">
    <property type="protein sequence ID" value="MDQ0334334.1"/>
    <property type="molecule type" value="Genomic_DNA"/>
</dbReference>
<dbReference type="Proteomes" id="UP001138672">
    <property type="component" value="Unassembled WGS sequence"/>
</dbReference>
<feature type="domain" description="Peptidase M20 dimerisation" evidence="6">
    <location>
        <begin position="240"/>
        <end position="369"/>
    </location>
</feature>
<dbReference type="GO" id="GO:0008233">
    <property type="term" value="F:peptidase activity"/>
    <property type="evidence" value="ECO:0007669"/>
    <property type="project" value="UniProtKB-KW"/>
</dbReference>
<dbReference type="PANTHER" id="PTHR45962:SF1">
    <property type="entry name" value="N-FATTY-ACYL-AMINO ACID SYNTHASE_HYDROLASE PM20D1"/>
    <property type="match status" value="1"/>
</dbReference>
<evidence type="ECO:0000256" key="2">
    <source>
        <dbReference type="ARBA" id="ARBA00022670"/>
    </source>
</evidence>